<feature type="transmembrane region" description="Helical" evidence="7">
    <location>
        <begin position="24"/>
        <end position="47"/>
    </location>
</feature>
<dbReference type="GO" id="GO:0034775">
    <property type="term" value="P:glutathione transmembrane transport"/>
    <property type="evidence" value="ECO:0007669"/>
    <property type="project" value="InterPro"/>
</dbReference>
<dbReference type="PANTHER" id="PTHR43394">
    <property type="entry name" value="ATP-DEPENDENT PERMEASE MDL1, MITOCHONDRIAL"/>
    <property type="match status" value="1"/>
</dbReference>
<dbReference type="SUPFAM" id="SSF90123">
    <property type="entry name" value="ABC transporter transmembrane region"/>
    <property type="match status" value="1"/>
</dbReference>
<protein>
    <submittedName>
        <fullName evidence="10">Transport ATP-binding protein CydD</fullName>
    </submittedName>
</protein>
<dbReference type="Gene3D" id="1.20.1560.10">
    <property type="entry name" value="ABC transporter type 1, transmembrane domain"/>
    <property type="match status" value="1"/>
</dbReference>
<evidence type="ECO:0000313" key="10">
    <source>
        <dbReference type="EMBL" id="KRM05803.1"/>
    </source>
</evidence>
<keyword evidence="6 7" id="KW-0472">Membrane</keyword>
<feature type="transmembrane region" description="Helical" evidence="7">
    <location>
        <begin position="252"/>
        <end position="271"/>
    </location>
</feature>
<feature type="domain" description="ABC transporter" evidence="8">
    <location>
        <begin position="342"/>
        <end position="576"/>
    </location>
</feature>
<keyword evidence="5 7" id="KW-1133">Transmembrane helix</keyword>
<dbReference type="InterPro" id="IPR014223">
    <property type="entry name" value="ABC_CydC/D"/>
</dbReference>
<evidence type="ECO:0000256" key="4">
    <source>
        <dbReference type="ARBA" id="ARBA00022840"/>
    </source>
</evidence>
<dbReference type="EMBL" id="AZGB01000018">
    <property type="protein sequence ID" value="KRM05803.1"/>
    <property type="molecule type" value="Genomic_DNA"/>
</dbReference>
<feature type="transmembrane region" description="Helical" evidence="7">
    <location>
        <begin position="167"/>
        <end position="189"/>
    </location>
</feature>
<dbReference type="NCBIfam" id="TIGR02868">
    <property type="entry name" value="CydC"/>
    <property type="match status" value="1"/>
</dbReference>
<dbReference type="STRING" id="1423750.FC89_GL001516"/>
<dbReference type="InterPro" id="IPR027417">
    <property type="entry name" value="P-loop_NTPase"/>
</dbReference>
<reference evidence="10 11" key="1">
    <citation type="journal article" date="2015" name="Genome Announc.">
        <title>Expanding the biotechnology potential of lactobacilli through comparative genomics of 213 strains and associated genera.</title>
        <authorList>
            <person name="Sun Z."/>
            <person name="Harris H.M."/>
            <person name="McCann A."/>
            <person name="Guo C."/>
            <person name="Argimon S."/>
            <person name="Zhang W."/>
            <person name="Yang X."/>
            <person name="Jeffery I.B."/>
            <person name="Cooney J.C."/>
            <person name="Kagawa T.F."/>
            <person name="Liu W."/>
            <person name="Song Y."/>
            <person name="Salvetti E."/>
            <person name="Wrobel A."/>
            <person name="Rasinkangas P."/>
            <person name="Parkhill J."/>
            <person name="Rea M.C."/>
            <person name="O'Sullivan O."/>
            <person name="Ritari J."/>
            <person name="Douillard F.P."/>
            <person name="Paul Ross R."/>
            <person name="Yang R."/>
            <person name="Briner A.E."/>
            <person name="Felis G.E."/>
            <person name="de Vos W.M."/>
            <person name="Barrangou R."/>
            <person name="Klaenhammer T.R."/>
            <person name="Caufield P.W."/>
            <person name="Cui Y."/>
            <person name="Zhang H."/>
            <person name="O'Toole P.W."/>
        </authorList>
    </citation>
    <scope>NUCLEOTIDE SEQUENCE [LARGE SCALE GENOMIC DNA]</scope>
    <source>
        <strain evidence="10 11">DSM 18630</strain>
    </source>
</reference>
<dbReference type="GeneID" id="98319514"/>
<accession>A0A0R1VPR4</accession>
<dbReference type="SUPFAM" id="SSF52540">
    <property type="entry name" value="P-loop containing nucleoside triphosphate hydrolases"/>
    <property type="match status" value="1"/>
</dbReference>
<dbReference type="PATRIC" id="fig|1423750.3.peg.1556"/>
<dbReference type="SMART" id="SM00382">
    <property type="entry name" value="AAA"/>
    <property type="match status" value="1"/>
</dbReference>
<evidence type="ECO:0000256" key="5">
    <source>
        <dbReference type="ARBA" id="ARBA00022989"/>
    </source>
</evidence>
<dbReference type="PROSITE" id="PS50893">
    <property type="entry name" value="ABC_TRANSPORTER_2"/>
    <property type="match status" value="1"/>
</dbReference>
<dbReference type="GO" id="GO:0005524">
    <property type="term" value="F:ATP binding"/>
    <property type="evidence" value="ECO:0007669"/>
    <property type="project" value="UniProtKB-KW"/>
</dbReference>
<keyword evidence="3" id="KW-0547">Nucleotide-binding</keyword>
<dbReference type="InterPro" id="IPR011527">
    <property type="entry name" value="ABC1_TM_dom"/>
</dbReference>
<dbReference type="Gene3D" id="3.40.50.300">
    <property type="entry name" value="P-loop containing nucleotide triphosphate hydrolases"/>
    <property type="match status" value="1"/>
</dbReference>
<dbReference type="InterPro" id="IPR036640">
    <property type="entry name" value="ABC1_TM_sf"/>
</dbReference>
<organism evidence="10 11">
    <name type="scientific">Liquorilactobacillus ghanensis DSM 18630</name>
    <dbReference type="NCBI Taxonomy" id="1423750"/>
    <lineage>
        <taxon>Bacteria</taxon>
        <taxon>Bacillati</taxon>
        <taxon>Bacillota</taxon>
        <taxon>Bacilli</taxon>
        <taxon>Lactobacillales</taxon>
        <taxon>Lactobacillaceae</taxon>
        <taxon>Liquorilactobacillus</taxon>
    </lineage>
</organism>
<evidence type="ECO:0000259" key="8">
    <source>
        <dbReference type="PROSITE" id="PS50893"/>
    </source>
</evidence>
<dbReference type="InterPro" id="IPR003593">
    <property type="entry name" value="AAA+_ATPase"/>
</dbReference>
<dbReference type="Pfam" id="PF00005">
    <property type="entry name" value="ABC_tran"/>
    <property type="match status" value="1"/>
</dbReference>
<evidence type="ECO:0000313" key="11">
    <source>
        <dbReference type="Proteomes" id="UP000051451"/>
    </source>
</evidence>
<dbReference type="PROSITE" id="PS50929">
    <property type="entry name" value="ABC_TM1F"/>
    <property type="match status" value="1"/>
</dbReference>
<dbReference type="CDD" id="cd03247">
    <property type="entry name" value="ABCC_cytochrome_bd"/>
    <property type="match status" value="1"/>
</dbReference>
<dbReference type="PANTHER" id="PTHR43394:SF1">
    <property type="entry name" value="ATP-BINDING CASSETTE SUB-FAMILY B MEMBER 10, MITOCHONDRIAL"/>
    <property type="match status" value="1"/>
</dbReference>
<dbReference type="InterPro" id="IPR039421">
    <property type="entry name" value="Type_1_exporter"/>
</dbReference>
<comment type="caution">
    <text evidence="10">The sequence shown here is derived from an EMBL/GenBank/DDBJ whole genome shotgun (WGS) entry which is preliminary data.</text>
</comment>
<keyword evidence="4 10" id="KW-0067">ATP-binding</keyword>
<evidence type="ECO:0000256" key="6">
    <source>
        <dbReference type="ARBA" id="ARBA00023136"/>
    </source>
</evidence>
<dbReference type="GO" id="GO:0016887">
    <property type="term" value="F:ATP hydrolysis activity"/>
    <property type="evidence" value="ECO:0007669"/>
    <property type="project" value="InterPro"/>
</dbReference>
<dbReference type="RefSeq" id="WP_057872227.1">
    <property type="nucleotide sequence ID" value="NZ_AZGB01000018.1"/>
</dbReference>
<feature type="domain" description="ABC transmembrane type-1" evidence="9">
    <location>
        <begin position="25"/>
        <end position="313"/>
    </location>
</feature>
<evidence type="ECO:0000256" key="3">
    <source>
        <dbReference type="ARBA" id="ARBA00022741"/>
    </source>
</evidence>
<keyword evidence="2 7" id="KW-0812">Transmembrane</keyword>
<evidence type="ECO:0000259" key="9">
    <source>
        <dbReference type="PROSITE" id="PS50929"/>
    </source>
</evidence>
<evidence type="ECO:0000256" key="2">
    <source>
        <dbReference type="ARBA" id="ARBA00022692"/>
    </source>
</evidence>
<sequence length="584" mass="66472">MQLFKLFKQDSWVRPFLKKYRRSLILALILGFATFFCASALMFNSGYLISRSAALPENILLVYVPIVLTRAFGIGRPVFRYLERLTSHNWVLRLTSRLRLKLYQTLEQDAVFFKNQHQTGDVLGLLSDDIAHLQNLYLRTVFPTVIAWLIYVFIILALGWFSWWFGLVMLLFFGIIIFAFPLWSLLATAARQEQRKQLRTQLYTELTDNILGVSDWIFSQRTTDYLTTHQQHEQRLAEVKSQLQQFDRRRDFMVQVVFGIIAIMLLVWSSFRFPGSHGGAANWIAAFVLSLFPLVDAFAPLSQAAEETNIYQDSLKRLNQLPAIAAATAGETNQVLQGPYTLKIERLHFTYPQAATPALQQLNLTIKPGEKLAILGRSGSGKTTLAHLLRGDLKPTGGSVTLNGQPTWKLADQISRYIGVLHQAPYLFHTTLSNNLRLADENATDQQLWDVIERVGLKELVSSLPQQLETEVDEAGLRFSGGERHRLALARILLQQVPIVILDEPTVSLDPITEQALIETFNQQLHDKTLIWITHHLQGLSLMDQIIFIEDGQLQLSGSPEKLAAHNQHYQQLLAVDRGIWPHK</sequence>
<dbReference type="GO" id="GO:0045454">
    <property type="term" value="P:cell redox homeostasis"/>
    <property type="evidence" value="ECO:0007669"/>
    <property type="project" value="InterPro"/>
</dbReference>
<dbReference type="Pfam" id="PF00664">
    <property type="entry name" value="ABC_membrane"/>
    <property type="match status" value="1"/>
</dbReference>
<evidence type="ECO:0000256" key="1">
    <source>
        <dbReference type="ARBA" id="ARBA00004651"/>
    </source>
</evidence>
<feature type="transmembrane region" description="Helical" evidence="7">
    <location>
        <begin position="136"/>
        <end position="161"/>
    </location>
</feature>
<feature type="transmembrane region" description="Helical" evidence="7">
    <location>
        <begin position="59"/>
        <end position="79"/>
    </location>
</feature>
<dbReference type="GO" id="GO:0005886">
    <property type="term" value="C:plasma membrane"/>
    <property type="evidence" value="ECO:0007669"/>
    <property type="project" value="UniProtKB-SubCell"/>
</dbReference>
<comment type="subcellular location">
    <subcellularLocation>
        <location evidence="1">Cell membrane</location>
        <topology evidence="1">Multi-pass membrane protein</topology>
    </subcellularLocation>
</comment>
<name>A0A0R1VPR4_9LACO</name>
<evidence type="ECO:0000256" key="7">
    <source>
        <dbReference type="SAM" id="Phobius"/>
    </source>
</evidence>
<dbReference type="OrthoDB" id="9802264at2"/>
<keyword evidence="11" id="KW-1185">Reference proteome</keyword>
<dbReference type="AlphaFoldDB" id="A0A0R1VPR4"/>
<dbReference type="Proteomes" id="UP000051451">
    <property type="component" value="Unassembled WGS sequence"/>
</dbReference>
<dbReference type="InterPro" id="IPR003439">
    <property type="entry name" value="ABC_transporter-like_ATP-bd"/>
</dbReference>
<dbReference type="GO" id="GO:0015421">
    <property type="term" value="F:ABC-type oligopeptide transporter activity"/>
    <property type="evidence" value="ECO:0007669"/>
    <property type="project" value="TreeGrafter"/>
</dbReference>
<proteinExistence type="predicted"/>
<gene>
    <name evidence="10" type="ORF">FC89_GL001516</name>
</gene>